<dbReference type="GO" id="GO:0031411">
    <property type="term" value="C:gas vesicle"/>
    <property type="evidence" value="ECO:0007669"/>
    <property type="project" value="UniProtKB-SubCell"/>
</dbReference>
<keyword evidence="6" id="KW-1185">Reference proteome</keyword>
<proteinExistence type="inferred from homology"/>
<reference evidence="5 6" key="1">
    <citation type="submission" date="2019-05" db="EMBL/GenBank/DDBJ databases">
        <title>Streptomyces sp. NEAU-C151, a novel actinomycete isolated from soil.</title>
        <authorList>
            <person name="Han L."/>
            <person name="Jiang H."/>
        </authorList>
    </citation>
    <scope>NUCLEOTIDE SEQUENCE [LARGE SCALE GENOMIC DNA]</scope>
    <source>
        <strain evidence="5 6">NEAU-C151</strain>
    </source>
</reference>
<evidence type="ECO:0000313" key="6">
    <source>
        <dbReference type="Proteomes" id="UP000305906"/>
    </source>
</evidence>
<name>A0A5R9FKZ8_9ACTN</name>
<dbReference type="GO" id="GO:0031412">
    <property type="term" value="P:gas vesicle organization"/>
    <property type="evidence" value="ECO:0007669"/>
    <property type="project" value="InterPro"/>
</dbReference>
<keyword evidence="1" id="KW-0304">Gas vesicle</keyword>
<feature type="region of interest" description="Disordered" evidence="4">
    <location>
        <begin position="255"/>
        <end position="284"/>
    </location>
</feature>
<comment type="caution">
    <text evidence="5">The sequence shown here is derived from an EMBL/GenBank/DDBJ whole genome shotgun (WGS) entry which is preliminary data.</text>
</comment>
<dbReference type="InterPro" id="IPR009430">
    <property type="entry name" value="GvpL/GvpF"/>
</dbReference>
<evidence type="ECO:0000256" key="4">
    <source>
        <dbReference type="SAM" id="MobiDB-lite"/>
    </source>
</evidence>
<evidence type="ECO:0000256" key="2">
    <source>
        <dbReference type="ARBA" id="ARBA00035108"/>
    </source>
</evidence>
<dbReference type="PANTHER" id="PTHR36852:SF1">
    <property type="entry name" value="PROTEIN GVPL 2"/>
    <property type="match status" value="1"/>
</dbReference>
<dbReference type="PANTHER" id="PTHR36852">
    <property type="entry name" value="PROTEIN GVPL 2"/>
    <property type="match status" value="1"/>
</dbReference>
<gene>
    <name evidence="5" type="ORF">FE633_19730</name>
</gene>
<dbReference type="RefSeq" id="WP_138046497.1">
    <property type="nucleotide sequence ID" value="NZ_VBZC01000020.1"/>
</dbReference>
<comment type="subcellular location">
    <subcellularLocation>
        <location evidence="2">Gas vesicle</location>
    </subcellularLocation>
</comment>
<evidence type="ECO:0000313" key="5">
    <source>
        <dbReference type="EMBL" id="TLS44537.1"/>
    </source>
</evidence>
<evidence type="ECO:0000256" key="3">
    <source>
        <dbReference type="ARBA" id="ARBA00035643"/>
    </source>
</evidence>
<dbReference type="Pfam" id="PF06386">
    <property type="entry name" value="GvpL_GvpF"/>
    <property type="match status" value="1"/>
</dbReference>
<dbReference type="AlphaFoldDB" id="A0A5R9FKZ8"/>
<accession>A0A5R9FKZ8</accession>
<comment type="similarity">
    <text evidence="3">Belongs to the gas vesicle GvpF/GvpL family.</text>
</comment>
<dbReference type="Proteomes" id="UP000305906">
    <property type="component" value="Unassembled WGS sequence"/>
</dbReference>
<evidence type="ECO:0000256" key="1">
    <source>
        <dbReference type="ARBA" id="ARBA00022987"/>
    </source>
</evidence>
<dbReference type="EMBL" id="VBZC01000020">
    <property type="protein sequence ID" value="TLS44537.1"/>
    <property type="molecule type" value="Genomic_DNA"/>
</dbReference>
<sequence>MTEQLVTWLYAVASAATAGGTGPLKGRTGVAGEPVRVIEGTGGTGEVEGLAAVVGSVPLKDFDDDAMHEHLQDLRWLERSARSHHQVIGEASRHGPVIPLRFGTLFHDDDGVRDMLADRETDLAAALERVAGRTEWGVKAFADPKAFLPDPSEEPAEGGGDKPGTAYLLRRRAQRKEKETAHLRVTRQAEEIHAALSEVAVESAEHPPQDAGLAAYEGWMILNNSYLVADEHTADFLARVSDLKRRLTGTSLELSGPWPPYSFTALPESEHEPGSPGSPGSEVR</sequence>
<organism evidence="5 6">
    <name type="scientific">Streptomyces montanus</name>
    <dbReference type="NCBI Taxonomy" id="2580423"/>
    <lineage>
        <taxon>Bacteria</taxon>
        <taxon>Bacillati</taxon>
        <taxon>Actinomycetota</taxon>
        <taxon>Actinomycetes</taxon>
        <taxon>Kitasatosporales</taxon>
        <taxon>Streptomycetaceae</taxon>
        <taxon>Streptomyces</taxon>
    </lineage>
</organism>
<protein>
    <submittedName>
        <fullName evidence="5">GvpL/GvpF family gas vesicle protein</fullName>
    </submittedName>
</protein>